<feature type="compositionally biased region" description="Low complexity" evidence="8">
    <location>
        <begin position="1931"/>
        <end position="1943"/>
    </location>
</feature>
<feature type="compositionally biased region" description="Polar residues" evidence="8">
    <location>
        <begin position="2236"/>
        <end position="2257"/>
    </location>
</feature>
<dbReference type="InterPro" id="IPR024298">
    <property type="entry name" value="Sec16_Sec23-bd"/>
</dbReference>
<feature type="transmembrane region" description="Helical" evidence="9">
    <location>
        <begin position="159"/>
        <end position="177"/>
    </location>
</feature>
<evidence type="ECO:0000256" key="4">
    <source>
        <dbReference type="ARBA" id="ARBA00007635"/>
    </source>
</evidence>
<feature type="region of interest" description="Disordered" evidence="8">
    <location>
        <begin position="2154"/>
        <end position="2261"/>
    </location>
</feature>
<comment type="similarity">
    <text evidence="3">Belongs to the SEC16 family.</text>
</comment>
<gene>
    <name evidence="12" type="ORF">BAE44_0004938</name>
</gene>
<feature type="transmembrane region" description="Helical" evidence="9">
    <location>
        <begin position="118"/>
        <end position="138"/>
    </location>
</feature>
<dbReference type="CDD" id="cd09233">
    <property type="entry name" value="ACE1-Sec16-like"/>
    <property type="match status" value="1"/>
</dbReference>
<feature type="transmembrane region" description="Helical" evidence="9">
    <location>
        <begin position="232"/>
        <end position="252"/>
    </location>
</feature>
<feature type="region of interest" description="Disordered" evidence="8">
    <location>
        <begin position="2027"/>
        <end position="2091"/>
    </location>
</feature>
<evidence type="ECO:0000256" key="2">
    <source>
        <dbReference type="ARBA" id="ARBA00004240"/>
    </source>
</evidence>
<feature type="transmembrane region" description="Helical" evidence="9">
    <location>
        <begin position="405"/>
        <end position="426"/>
    </location>
</feature>
<feature type="transmembrane region" description="Helical" evidence="9">
    <location>
        <begin position="502"/>
        <end position="522"/>
    </location>
</feature>
<feature type="transmembrane region" description="Helical" evidence="9">
    <location>
        <begin position="324"/>
        <end position="341"/>
    </location>
</feature>
<feature type="transmembrane region" description="Helical" evidence="9">
    <location>
        <begin position="12"/>
        <end position="36"/>
    </location>
</feature>
<dbReference type="Pfam" id="PF12931">
    <property type="entry name" value="TPR_Sec16"/>
    <property type="match status" value="2"/>
</dbReference>
<sequence>MVRQGGEAGGSCLLEDVVIVGGLLLVQCVLAGYVVFIDRLLGLGAHPLAVIVVAGVAFAAFFLPFAVAIERKRWPSKVSGTLVAQFVLIALGGTTAFQELMLLGIKKTTPAVASAMPNLSPGLIFIIAACFSLISHLSPGGIKRLEKFDKACKYTQAKMVGTVVCLVGAMTMCFLHSPSSSSSSSSSLQSGGGGGGYYDWIMGCSYLVGAAVVFSLVTVLQAATLATFPAPLTMCSITSAMGAAFTAVLQVVLEGRLDMGSPKIDATLIAGIVILGGVLAGSGIVFQTWCLGKKGPLFVSVFGPVQTVCSAILSAALFRQMLSLGSLAGIVLMFCGLYIVLRAEHLPGRDTHRDRVSIMLRQGGSSAGSLLEDVVIVGGLLLVQCVLAGYVVFVDHLLGLGAHPLAIVVVAGVALAAFFLPFAIALERKRWPSKVSGTLMAQFLLIAFGGTCAFQELMFLGIKKTTPAVASAMPNLSPGLIFIIAACFRLERFNKACKYTQAKMVGTLVCLVGAMAMCFLHVESPSAADVPMTAAAEAGGGGSYYDWILGCSCLVGAAVVFSLVTVLQAATLASFPAPLTMCSITSGMGAAFTAILQVVVEGRLGMGSPKIDATLIAGIVILGGVLGGAGIVFQAWCLGRKGPLFVSVFGPVQAVCSAILSAALLGQTTLSLGSLAGIVLMFTGLYIAAEVHQQQVHPDPSPPPPIQTNPNSAMAADFDDTTEDFFDNLVNSDDDEDRPPLAPAATSAGDLAALTLTDQPDPEPDNHSTPAAPLTEEPEHQPVPPNPHPQTEAVVEPEPGGAAADEPAVAPAAAPEAGSTASDKGTIHAAPAPALKQAQWNDFGASTASGEADPFGDLPPREAEDAFFGGTAAGDQGGQASLLAASNASAPDHSFADRADNNAATVGAGLADYSFDGGMDNNANCQFDSTTGAAVYGDHSNNAQLECADPRYLESLYPGWKYDDATQQWYQIDTLSAQHIATETTTAVEVLGSDNVQQQQQQEFSSSYIQNTSHAEAAHEPTKAASEPQLKPPETEADNQPVVEPHKDEVEHEPTPAHTQVEPVVLHPEADNEAVEAGSAVLHPETKTQLQEMPANADKAVTLPEGGSPGSEKGIHTAVKQVQWNDFGGSISAGGADPFGDLMPDGAEDDFFGGTVPRDQGIQSSVVGTNNVNPPDHSFSAGVYNNATISAGLADYSSSGGVDNNAHSHFDSSASAAGYGDQSTNAQLDSADPKYLESLYPGWKYDAATQQWYQVDTPSAQSYAADNTGAVAVVGSDNVQQHQQQFSASYLQNASHAALETIAEESSASAASWGQGGSSAAPVEYPPNMLFYAEYPGWYFDTNTQQWQSLESYQQVVAQAATTPAVSDGFTGAGHSVAHYTKDSYASSYSQQSQWQPDSLGNTMQPDVSGGQHTGSEGNQASYEGFKPFTGNQSWHKGSELSTSQEAGYEAFASSTGFQTGHKEFQAPKDHQAGHMAYEPSTRVEYGNSNGPQSFAPKESMYKTTHADSSAHTYVPNNPWGTQTAMEFAQQQLIGSNGPSQQFGFSPHEQRSSAGRPPHAVVTFGFGGKLVVLKEISSMTANFDSGNQGIDGPDMAVTKLFSSCKSSANLKGYGGHCMRNLPSESQIQATAQEVQNLLVSGRRKEALQYAQEGQLWGPALILALQLGDKFYADTVKKMAHCHLVSGSPLRTFFGQVSPKGMLDDWQENLAIITANRTKGDDLVITHLGDCLWKEKNEVASAHSCYLVAELNIDSYSESARMCLIGADHLRCPRTFASPEAIQRTEVYEYAKVLGNSQYILLPFQPYKLIYAYMLAEVGKVSDSLRYCQASLKVLKASGRTPELEAWKQLFSTLEERIRTHQQGGYATNLAPGKIVGKLFTSLDKSLSRMMGTQSAPMPPLPQGIANERDIYSPPDTKVVNSQSVMSMAPLMSSASEQSMSEMAGNSGPGREVAHNRSISEPDFGRTPQKGAGSSKAQSTSGSGSSRFGWLVQKTVGLVSKSHRQAKLGEQNKFYYDEKLKRWVEEGAEVPAEEPPLPPPPTKSSFQNSIPESNLNGPPVGGGYTANGFAEAKTLNPSEPSSGMPPMPPTQNQFSARGRMGVRSRYVDTFNKGGGGGGANAFGAATMYSKPAAPSMSPLSGAKFFVPTPTAVASEQTAADTTADAYSETTQQDRPSPSLAVEAAFSSPAPPVPMQSTIQRYPSGDNIQRYPSMDNIMAPSDSVSSSMSRSRASSWSGTYPEQLNNTSVSRSPDGQTMRSPMMPVRTQAQEKIHIHVLQQVPD</sequence>
<dbReference type="GO" id="GO:0012507">
    <property type="term" value="C:ER to Golgi transport vesicle membrane"/>
    <property type="evidence" value="ECO:0007669"/>
    <property type="project" value="TreeGrafter"/>
</dbReference>
<protein>
    <submittedName>
        <fullName evidence="12">Protein transport protein SEC16B-like protein</fullName>
    </submittedName>
</protein>
<evidence type="ECO:0000259" key="11">
    <source>
        <dbReference type="Pfam" id="PF12931"/>
    </source>
</evidence>
<feature type="compositionally biased region" description="Basic and acidic residues" evidence="8">
    <location>
        <begin position="1044"/>
        <end position="1055"/>
    </location>
</feature>
<organism evidence="12 13">
    <name type="scientific">Dichanthelium oligosanthes</name>
    <dbReference type="NCBI Taxonomy" id="888268"/>
    <lineage>
        <taxon>Eukaryota</taxon>
        <taxon>Viridiplantae</taxon>
        <taxon>Streptophyta</taxon>
        <taxon>Embryophyta</taxon>
        <taxon>Tracheophyta</taxon>
        <taxon>Spermatophyta</taxon>
        <taxon>Magnoliopsida</taxon>
        <taxon>Liliopsida</taxon>
        <taxon>Poales</taxon>
        <taxon>Poaceae</taxon>
        <taxon>PACMAD clade</taxon>
        <taxon>Panicoideae</taxon>
        <taxon>Panicodae</taxon>
        <taxon>Paniceae</taxon>
        <taxon>Dichantheliinae</taxon>
        <taxon>Dichanthelium</taxon>
    </lineage>
</organism>
<feature type="domain" description="Sec16 Sec23-binding" evidence="11">
    <location>
        <begin position="1696"/>
        <end position="1888"/>
    </location>
</feature>
<keyword evidence="13" id="KW-1185">Reference proteome</keyword>
<dbReference type="Pfam" id="PF00892">
    <property type="entry name" value="EamA"/>
    <property type="match status" value="1"/>
</dbReference>
<dbReference type="SUPFAM" id="SSF103481">
    <property type="entry name" value="Multidrug resistance efflux transporter EmrE"/>
    <property type="match status" value="1"/>
</dbReference>
<evidence type="ECO:0000256" key="3">
    <source>
        <dbReference type="ARBA" id="ARBA00005927"/>
    </source>
</evidence>
<feature type="region of interest" description="Disordered" evidence="8">
    <location>
        <begin position="1391"/>
        <end position="1423"/>
    </location>
</feature>
<feature type="compositionally biased region" description="Polar residues" evidence="8">
    <location>
        <begin position="2042"/>
        <end position="2055"/>
    </location>
</feature>
<accession>A0A1E5W9W3</accession>
<feature type="compositionally biased region" description="Acidic residues" evidence="8">
    <location>
        <begin position="717"/>
        <end position="737"/>
    </location>
</feature>
<feature type="transmembrane region" description="Helical" evidence="9">
    <location>
        <begin position="48"/>
        <end position="69"/>
    </location>
</feature>
<feature type="transmembrane region" description="Helical" evidence="9">
    <location>
        <begin position="615"/>
        <end position="637"/>
    </location>
</feature>
<dbReference type="GO" id="GO:0070973">
    <property type="term" value="P:protein localization to endoplasmic reticulum exit site"/>
    <property type="evidence" value="ECO:0007669"/>
    <property type="project" value="TreeGrafter"/>
</dbReference>
<evidence type="ECO:0000256" key="9">
    <source>
        <dbReference type="SAM" id="Phobius"/>
    </source>
</evidence>
<feature type="compositionally biased region" description="Low complexity" evidence="8">
    <location>
        <begin position="2219"/>
        <end position="2235"/>
    </location>
</feature>
<feature type="transmembrane region" description="Helical" evidence="9">
    <location>
        <begin position="644"/>
        <end position="664"/>
    </location>
</feature>
<dbReference type="Proteomes" id="UP000095767">
    <property type="component" value="Unassembled WGS sequence"/>
</dbReference>
<feature type="compositionally biased region" description="Low complexity" evidence="8">
    <location>
        <begin position="789"/>
        <end position="818"/>
    </location>
</feature>
<feature type="transmembrane region" description="Helical" evidence="9">
    <location>
        <begin position="197"/>
        <end position="220"/>
    </location>
</feature>
<feature type="transmembrane region" description="Helical" evidence="9">
    <location>
        <begin position="370"/>
        <end position="393"/>
    </location>
</feature>
<feature type="compositionally biased region" description="Low complexity" evidence="8">
    <location>
        <begin position="1969"/>
        <end position="1985"/>
    </location>
</feature>
<keyword evidence="6" id="KW-0256">Endoplasmic reticulum</keyword>
<feature type="compositionally biased region" description="Basic and acidic residues" evidence="8">
    <location>
        <begin position="1951"/>
        <end position="1963"/>
    </location>
</feature>
<feature type="region of interest" description="Disordered" evidence="8">
    <location>
        <begin position="1931"/>
        <end position="1986"/>
    </location>
</feature>
<feature type="compositionally biased region" description="Polar residues" evidence="8">
    <location>
        <begin position="1003"/>
        <end position="1014"/>
    </location>
</feature>
<dbReference type="GO" id="GO:0070971">
    <property type="term" value="C:endoplasmic reticulum exit site"/>
    <property type="evidence" value="ECO:0007669"/>
    <property type="project" value="TreeGrafter"/>
</dbReference>
<feature type="transmembrane region" description="Helical" evidence="9">
    <location>
        <begin position="81"/>
        <end position="98"/>
    </location>
</feature>
<name>A0A1E5W9W3_9POAL</name>
<feature type="domain" description="EamA" evidence="10">
    <location>
        <begin position="202"/>
        <end position="341"/>
    </location>
</feature>
<dbReference type="InterPro" id="IPR000620">
    <property type="entry name" value="EamA_dom"/>
</dbReference>
<keyword evidence="5" id="KW-0813">Transport</keyword>
<keyword evidence="9" id="KW-0812">Transmembrane</keyword>
<reference evidence="12 13" key="1">
    <citation type="submission" date="2016-09" db="EMBL/GenBank/DDBJ databases">
        <title>The draft genome of Dichanthelium oligosanthes: A C3 panicoid grass species.</title>
        <authorList>
            <person name="Studer A.J."/>
            <person name="Schnable J.C."/>
            <person name="Brutnell T.P."/>
        </authorList>
    </citation>
    <scope>NUCLEOTIDE SEQUENCE [LARGE SCALE GENOMIC DNA]</scope>
    <source>
        <strain evidence="13">cv. Kellogg 1175</strain>
        <tissue evidence="12">Leaf</tissue>
    </source>
</reference>
<dbReference type="OrthoDB" id="8918678at2759"/>
<keyword evidence="7" id="KW-0931">ER-Golgi transport</keyword>
<proteinExistence type="inferred from homology"/>
<evidence type="ECO:0000256" key="7">
    <source>
        <dbReference type="ARBA" id="ARBA00022892"/>
    </source>
</evidence>
<keyword evidence="9" id="KW-1133">Transmembrane helix</keyword>
<comment type="subcellular location">
    <subcellularLocation>
        <location evidence="2">Endoplasmic reticulum</location>
    </subcellularLocation>
    <subcellularLocation>
        <location evidence="1">Membrane</location>
        <topology evidence="1">Multi-pass membrane protein</topology>
    </subcellularLocation>
</comment>
<evidence type="ECO:0000313" key="13">
    <source>
        <dbReference type="Proteomes" id="UP000095767"/>
    </source>
</evidence>
<dbReference type="EMBL" id="LWDX02016631">
    <property type="protein sequence ID" value="OEL34040.1"/>
    <property type="molecule type" value="Genomic_DNA"/>
</dbReference>
<feature type="transmembrane region" description="Helical" evidence="9">
    <location>
        <begin position="297"/>
        <end position="318"/>
    </location>
</feature>
<feature type="transmembrane region" description="Helical" evidence="9">
    <location>
        <begin position="468"/>
        <end position="490"/>
    </location>
</feature>
<feature type="transmembrane region" description="Helical" evidence="9">
    <location>
        <begin position="264"/>
        <end position="285"/>
    </location>
</feature>
<evidence type="ECO:0000259" key="10">
    <source>
        <dbReference type="Pfam" id="PF00892"/>
    </source>
</evidence>
<feature type="compositionally biased region" description="Pro residues" evidence="8">
    <location>
        <begin position="2032"/>
        <end position="2041"/>
    </location>
</feature>
<feature type="transmembrane region" description="Helical" evidence="9">
    <location>
        <begin position="547"/>
        <end position="567"/>
    </location>
</feature>
<dbReference type="InterPro" id="IPR037185">
    <property type="entry name" value="EmrE-like"/>
</dbReference>
<feature type="transmembrane region" description="Helical" evidence="9">
    <location>
        <begin position="579"/>
        <end position="600"/>
    </location>
</feature>
<evidence type="ECO:0000256" key="5">
    <source>
        <dbReference type="ARBA" id="ARBA00022448"/>
    </source>
</evidence>
<evidence type="ECO:0000313" key="12">
    <source>
        <dbReference type="EMBL" id="OEL34040.1"/>
    </source>
</evidence>
<feature type="region of interest" description="Disordered" evidence="8">
    <location>
        <begin position="694"/>
        <end position="826"/>
    </location>
</feature>
<dbReference type="GO" id="GO:0016192">
    <property type="term" value="P:vesicle-mediated transport"/>
    <property type="evidence" value="ECO:0007669"/>
    <property type="project" value="UniProtKB-KW"/>
</dbReference>
<evidence type="ECO:0000256" key="6">
    <source>
        <dbReference type="ARBA" id="ARBA00022824"/>
    </source>
</evidence>
<keyword evidence="9" id="KW-0472">Membrane</keyword>
<dbReference type="STRING" id="888268.A0A1E5W9W3"/>
<evidence type="ECO:0000256" key="1">
    <source>
        <dbReference type="ARBA" id="ARBA00004141"/>
    </source>
</evidence>
<feature type="region of interest" description="Disordered" evidence="8">
    <location>
        <begin position="1890"/>
        <end position="1917"/>
    </location>
</feature>
<dbReference type="PANTHER" id="PTHR13402:SF31">
    <property type="entry name" value="PROTEIN TRANSPORT PROTEIN SEC16"/>
    <property type="match status" value="1"/>
</dbReference>
<dbReference type="PANTHER" id="PTHR13402">
    <property type="entry name" value="RGPR-RELATED"/>
    <property type="match status" value="1"/>
</dbReference>
<evidence type="ECO:0000256" key="8">
    <source>
        <dbReference type="SAM" id="MobiDB-lite"/>
    </source>
</evidence>
<feature type="region of interest" description="Disordered" evidence="8">
    <location>
        <begin position="997"/>
        <end position="1058"/>
    </location>
</feature>
<feature type="compositionally biased region" description="Polar residues" evidence="8">
    <location>
        <begin position="1397"/>
        <end position="1406"/>
    </location>
</feature>
<comment type="caution">
    <text evidence="12">The sequence shown here is derived from an EMBL/GenBank/DDBJ whole genome shotgun (WGS) entry which is preliminary data.</text>
</comment>
<dbReference type="GO" id="GO:0007030">
    <property type="term" value="P:Golgi organization"/>
    <property type="evidence" value="ECO:0007669"/>
    <property type="project" value="TreeGrafter"/>
</dbReference>
<feature type="domain" description="Sec16 Sec23-binding" evidence="11">
    <location>
        <begin position="1634"/>
        <end position="1683"/>
    </location>
</feature>
<dbReference type="Gene3D" id="1.25.40.1030">
    <property type="match status" value="1"/>
</dbReference>
<feature type="transmembrane region" description="Helical" evidence="9">
    <location>
        <begin position="438"/>
        <end position="462"/>
    </location>
</feature>
<feature type="region of interest" description="Disordered" evidence="8">
    <location>
        <begin position="845"/>
        <end position="874"/>
    </location>
</feature>
<comment type="similarity">
    <text evidence="4">Belongs to the drug/metabolite transporter (DMT) superfamily. Plant drug/metabolite exporter (P-DME) (TC 2.A.7.4) family.</text>
</comment>